<dbReference type="Gene3D" id="3.40.50.300">
    <property type="entry name" value="P-loop containing nucleotide triphosphate hydrolases"/>
    <property type="match status" value="1"/>
</dbReference>
<evidence type="ECO:0000259" key="1">
    <source>
        <dbReference type="Pfam" id="PF13304"/>
    </source>
</evidence>
<evidence type="ECO:0000313" key="2">
    <source>
        <dbReference type="EMBL" id="ECR7123419.1"/>
    </source>
</evidence>
<sequence>MVQFEPKNEYILLFWMVYGKIVRKEGNVMFSKLILKNFKSLTDIEIDFNEKANAPKNMVFIYGENGSGKSNVIQAFSILKESISTLNKVQDFMRLKVKLQEETDVDNLSDKSGVIARILSNRMNNLNLGDLIKNTKTIASKDNMLIKYCFIINKVQGEYELEFDSDNNLVHEKLYYLIDKRRGDLFSIRYNEDMIVSKFNKNLFKDTALEEELNNFVEQYWGNHTFLSIVNNAIHTKNSSFIRKNVNENLLEFISFITDSSVCHRTGNYSSKTSQRILNPVFTNLISGEIDKEDIQDLDEAEDIVKEYLMALYSDINNVYYKRSQGEEDEVQYKLILKKFIGEKEREIPGTLESSGTKSILELLPMLLSLIYGGTVIIDEMELGIHDILISKIVAQIAGEAKGQLIVTSHNTSTLNSLKPSNVYTIRTDTSGQKSIKSINNLEGRRIQKNNNIHDMFLAGFFHGVPNPDDVNFKVMLEKVVGNSGDNI</sequence>
<feature type="domain" description="ATPase AAA-type core" evidence="1">
    <location>
        <begin position="59"/>
        <end position="415"/>
    </location>
</feature>
<protein>
    <submittedName>
        <fullName evidence="2">AAA family ATPase</fullName>
    </submittedName>
</protein>
<dbReference type="PANTHER" id="PTHR40396">
    <property type="entry name" value="ATPASE-LIKE PROTEIN"/>
    <property type="match status" value="1"/>
</dbReference>
<dbReference type="Pfam" id="PF13304">
    <property type="entry name" value="AAA_21"/>
    <property type="match status" value="1"/>
</dbReference>
<accession>A0AAD2RA41</accession>
<name>A0AAD2RA41_LISMN</name>
<dbReference type="AlphaFoldDB" id="A0AAD2RA41"/>
<dbReference type="InterPro" id="IPR003959">
    <property type="entry name" value="ATPase_AAA_core"/>
</dbReference>
<dbReference type="SUPFAM" id="SSF52540">
    <property type="entry name" value="P-loop containing nucleoside triphosphate hydrolases"/>
    <property type="match status" value="1"/>
</dbReference>
<gene>
    <name evidence="2" type="ORF">F1788_11925</name>
</gene>
<organism evidence="2 3">
    <name type="scientific">Listeria monocytogenes</name>
    <dbReference type="NCBI Taxonomy" id="1639"/>
    <lineage>
        <taxon>Bacteria</taxon>
        <taxon>Bacillati</taxon>
        <taxon>Bacillota</taxon>
        <taxon>Bacilli</taxon>
        <taxon>Bacillales</taxon>
        <taxon>Listeriaceae</taxon>
        <taxon>Listeria</taxon>
    </lineage>
</organism>
<dbReference type="EMBL" id="AAKHCT010000004">
    <property type="protein sequence ID" value="ECR7123419.1"/>
    <property type="molecule type" value="Genomic_DNA"/>
</dbReference>
<dbReference type="PANTHER" id="PTHR40396:SF1">
    <property type="entry name" value="ATPASE AAA-TYPE CORE DOMAIN-CONTAINING PROTEIN"/>
    <property type="match status" value="1"/>
</dbReference>
<reference evidence="2 3" key="1">
    <citation type="submission" date="2019-09" db="EMBL/GenBank/DDBJ databases">
        <authorList>
            <consortium name="PulseNet: The National Subtyping Network for Foodborne Disease Surveillance"/>
            <person name="Tarr C.L."/>
            <person name="Trees E."/>
            <person name="Katz L.S."/>
            <person name="Carleton-Romer H.A."/>
            <person name="Stroika S."/>
            <person name="Kucerova Z."/>
            <person name="Roache K.F."/>
            <person name="Sabol A.L."/>
            <person name="Besser J."/>
            <person name="Gerner-Smidt P."/>
        </authorList>
    </citation>
    <scope>NUCLEOTIDE SEQUENCE [LARGE SCALE GENOMIC DNA]</scope>
    <source>
        <strain evidence="2 3">PNUSAL005666</strain>
    </source>
</reference>
<dbReference type="GO" id="GO:0005524">
    <property type="term" value="F:ATP binding"/>
    <property type="evidence" value="ECO:0007669"/>
    <property type="project" value="InterPro"/>
</dbReference>
<dbReference type="Proteomes" id="UP000421738">
    <property type="component" value="Unassembled WGS sequence"/>
</dbReference>
<proteinExistence type="predicted"/>
<dbReference type="GO" id="GO:0016887">
    <property type="term" value="F:ATP hydrolysis activity"/>
    <property type="evidence" value="ECO:0007669"/>
    <property type="project" value="InterPro"/>
</dbReference>
<comment type="caution">
    <text evidence="2">The sequence shown here is derived from an EMBL/GenBank/DDBJ whole genome shotgun (WGS) entry which is preliminary data.</text>
</comment>
<evidence type="ECO:0000313" key="3">
    <source>
        <dbReference type="Proteomes" id="UP000421738"/>
    </source>
</evidence>
<dbReference type="InterPro" id="IPR027417">
    <property type="entry name" value="P-loop_NTPase"/>
</dbReference>